<reference evidence="2 3" key="1">
    <citation type="submission" date="2018-10" db="EMBL/GenBank/DDBJ databases">
        <title>Paraburkholderia sp. 7MK8-2, isolated from soil.</title>
        <authorList>
            <person name="Gao Z.-H."/>
            <person name="Qiu L.-H."/>
        </authorList>
    </citation>
    <scope>NUCLEOTIDE SEQUENCE [LARGE SCALE GENOMIC DNA]</scope>
    <source>
        <strain evidence="2 3">7MK8-2</strain>
    </source>
</reference>
<sequence length="187" mass="21143">MNENEQYVLQCIKNWVWSGFYTSELVHEMLEDVLDDECDEELLRDLIDPEFEKKAEAEATWPATTDYDRLNQVFDVLHEKGICALHNAGYTMSDGFSDVSEAIAAAPPGEYQAFCFYHGQDVERAIAGHGLMLAFGSLDTTEANSLAAARVIVDDLREAGFKVVWDGTVNTRISLPELDWKKRQESR</sequence>
<name>A0A494XD59_9BURK</name>
<keyword evidence="3" id="KW-1185">Reference proteome</keyword>
<proteinExistence type="predicted"/>
<protein>
    <recommendedName>
        <fullName evidence="1">DUF6891 domain-containing protein</fullName>
    </recommendedName>
</protein>
<gene>
    <name evidence="2" type="ORF">D7S89_15305</name>
</gene>
<evidence type="ECO:0000259" key="1">
    <source>
        <dbReference type="Pfam" id="PF21831"/>
    </source>
</evidence>
<dbReference type="OrthoDB" id="5515732at2"/>
<evidence type="ECO:0000313" key="3">
    <source>
        <dbReference type="Proteomes" id="UP000280434"/>
    </source>
</evidence>
<dbReference type="InterPro" id="IPR054186">
    <property type="entry name" value="DUF6891"/>
</dbReference>
<dbReference type="AlphaFoldDB" id="A0A494XD59"/>
<dbReference type="RefSeq" id="WP_121278537.1">
    <property type="nucleotide sequence ID" value="NZ_RBZV01000005.1"/>
</dbReference>
<accession>A0A494XD59</accession>
<evidence type="ECO:0000313" key="2">
    <source>
        <dbReference type="EMBL" id="RKP47591.1"/>
    </source>
</evidence>
<comment type="caution">
    <text evidence="2">The sequence shown here is derived from an EMBL/GenBank/DDBJ whole genome shotgun (WGS) entry which is preliminary data.</text>
</comment>
<dbReference type="EMBL" id="RBZV01000005">
    <property type="protein sequence ID" value="RKP47591.1"/>
    <property type="molecule type" value="Genomic_DNA"/>
</dbReference>
<feature type="domain" description="DUF6891" evidence="1">
    <location>
        <begin position="3"/>
        <end position="183"/>
    </location>
</feature>
<dbReference type="Proteomes" id="UP000280434">
    <property type="component" value="Unassembled WGS sequence"/>
</dbReference>
<organism evidence="2 3">
    <name type="scientific">Trinickia fusca</name>
    <dbReference type="NCBI Taxonomy" id="2419777"/>
    <lineage>
        <taxon>Bacteria</taxon>
        <taxon>Pseudomonadati</taxon>
        <taxon>Pseudomonadota</taxon>
        <taxon>Betaproteobacteria</taxon>
        <taxon>Burkholderiales</taxon>
        <taxon>Burkholderiaceae</taxon>
        <taxon>Trinickia</taxon>
    </lineage>
</organism>
<dbReference type="Pfam" id="PF21831">
    <property type="entry name" value="DUF6891"/>
    <property type="match status" value="1"/>
</dbReference>